<evidence type="ECO:0000313" key="6">
    <source>
        <dbReference type="Proteomes" id="UP000288197"/>
    </source>
</evidence>
<dbReference type="AlphaFoldDB" id="A0A369ATA5"/>
<dbReference type="InterPro" id="IPR018319">
    <property type="entry name" value="SelA-like"/>
</dbReference>
<dbReference type="NCBIfam" id="TIGR01437">
    <property type="entry name" value="selA_rel"/>
    <property type="match status" value="1"/>
</dbReference>
<dbReference type="GO" id="GO:0004125">
    <property type="term" value="F:L-seryl-tRNA(Sec) selenium transferase activity"/>
    <property type="evidence" value="ECO:0007669"/>
    <property type="project" value="TreeGrafter"/>
</dbReference>
<dbReference type="EMBL" id="NGJX01000013">
    <property type="protein sequence ID" value="RST99899.1"/>
    <property type="molecule type" value="Genomic_DNA"/>
</dbReference>
<dbReference type="InterPro" id="IPR015424">
    <property type="entry name" value="PyrdxlP-dep_Trfase"/>
</dbReference>
<name>A0A369ATA5_9ENTE</name>
<organism evidence="5 6">
    <name type="scientific">Vagococcus fluvialis</name>
    <dbReference type="NCBI Taxonomy" id="2738"/>
    <lineage>
        <taxon>Bacteria</taxon>
        <taxon>Bacillati</taxon>
        <taxon>Bacillota</taxon>
        <taxon>Bacilli</taxon>
        <taxon>Lactobacillales</taxon>
        <taxon>Enterococcaceae</taxon>
        <taxon>Vagococcus</taxon>
    </lineage>
</organism>
<dbReference type="PANTHER" id="PTHR32328:SF0">
    <property type="entry name" value="L-SERYL-TRNA(SEC) SELENIUM TRANSFERASE"/>
    <property type="match status" value="1"/>
</dbReference>
<keyword evidence="6" id="KW-1185">Reference proteome</keyword>
<dbReference type="Proteomes" id="UP000288197">
    <property type="component" value="Unassembled WGS sequence"/>
</dbReference>
<dbReference type="Gene3D" id="3.40.640.10">
    <property type="entry name" value="Type I PLP-dependent aspartate aminotransferase-like (Major domain)"/>
    <property type="match status" value="1"/>
</dbReference>
<evidence type="ECO:0000256" key="1">
    <source>
        <dbReference type="ARBA" id="ARBA00001933"/>
    </source>
</evidence>
<dbReference type="InterPro" id="IPR006337">
    <property type="entry name" value="DgaE-like"/>
</dbReference>
<dbReference type="PANTHER" id="PTHR32328">
    <property type="entry name" value="L-SERYL-TRNA(SEC) SELENIUM TRANSFERASE"/>
    <property type="match status" value="1"/>
</dbReference>
<gene>
    <name evidence="5" type="ORF">CBF32_11015</name>
</gene>
<dbReference type="OrthoDB" id="9787096at2"/>
<comment type="cofactor">
    <cofactor evidence="1 4">
        <name>pyridoxal 5'-phosphate</name>
        <dbReference type="ChEBI" id="CHEBI:597326"/>
    </cofactor>
</comment>
<reference evidence="5 6" key="1">
    <citation type="submission" date="2017-05" db="EMBL/GenBank/DDBJ databases">
        <title>Vagococcus spp. assemblies.</title>
        <authorList>
            <person name="Gulvik C.A."/>
        </authorList>
    </citation>
    <scope>NUCLEOTIDE SEQUENCE [LARGE SCALE GENOMIC DNA]</scope>
    <source>
        <strain evidence="5 6">NCFB 2497</strain>
    </source>
</reference>
<dbReference type="GeneID" id="63147240"/>
<protein>
    <submittedName>
        <fullName evidence="5">L-seryl-tRNA selenium transferase</fullName>
    </submittedName>
</protein>
<evidence type="ECO:0000256" key="4">
    <source>
        <dbReference type="PIRSR" id="PIRSR618319-50"/>
    </source>
</evidence>
<evidence type="ECO:0000256" key="3">
    <source>
        <dbReference type="ARBA" id="ARBA00044507"/>
    </source>
</evidence>
<evidence type="ECO:0000256" key="2">
    <source>
        <dbReference type="ARBA" id="ARBA00022898"/>
    </source>
</evidence>
<dbReference type="InterPro" id="IPR015421">
    <property type="entry name" value="PyrdxlP-dep_Trfase_major"/>
</dbReference>
<dbReference type="FunFam" id="3.40.640.10:FF:000056">
    <property type="entry name" value="SelA-like pyridoxal phosphate-dependent enzyme"/>
    <property type="match status" value="1"/>
</dbReference>
<dbReference type="Pfam" id="PF03841">
    <property type="entry name" value="SelA"/>
    <property type="match status" value="1"/>
</dbReference>
<feature type="modified residue" description="N6-(pyridoxal phosphate)lysine" evidence="4">
    <location>
        <position position="211"/>
    </location>
</feature>
<proteinExistence type="inferred from homology"/>
<evidence type="ECO:0000313" key="5">
    <source>
        <dbReference type="EMBL" id="RST99899.1"/>
    </source>
</evidence>
<keyword evidence="5" id="KW-0808">Transferase</keyword>
<comment type="similarity">
    <text evidence="3">Belongs to the SelA family.</text>
</comment>
<comment type="caution">
    <text evidence="5">The sequence shown here is derived from an EMBL/GenBank/DDBJ whole genome shotgun (WGS) entry which is preliminary data.</text>
</comment>
<dbReference type="SUPFAM" id="SSF53383">
    <property type="entry name" value="PLP-dependent transferases"/>
    <property type="match status" value="1"/>
</dbReference>
<keyword evidence="2 4" id="KW-0663">Pyridoxal phosphate</keyword>
<sequence>MEVYEKYGLNKVINASGKMTILGVSKVRPSVFEAQQIGGENFFEMSDLLEKTGDYLAKLLKSESATITSSASAGIALSVAALIGQGDEYHLYHPYTDRMTKRDIIMPKGHNVNYGTGVDVMVEQGGGKVIEAGFANECTPKQIEIEITEKTAALLYIKSHHTVQKSMLSIEEMVAIAKKYDLPLIIDAAAEEDLFKYIEAGADLVVYSGGKAIEGPSSGLVVGKKEYIRWIQLQNKGLGRSMKVGKDNILGLVAAIESYLSDGSESGDSMKERLAPFVSQLNKINGLTSQVVQDPAGRDIFRAEIKIDHKEKTALEVVKDLKVGPLAIYTRDYQANNGKIEFDIRQVTTDEMNEIVKKLMIILGED</sequence>
<dbReference type="RefSeq" id="WP_114290308.1">
    <property type="nucleotide sequence ID" value="NZ_CP081459.1"/>
</dbReference>
<accession>A0A369ATA5</accession>